<feature type="domain" description="AP2/ERF" evidence="7">
    <location>
        <begin position="78"/>
        <end position="135"/>
    </location>
</feature>
<comment type="similarity">
    <text evidence="6">Belongs to the AP2/ERF transcription factor family. ERF subfamily.</text>
</comment>
<dbReference type="Proteomes" id="UP000447434">
    <property type="component" value="Chromosome 20"/>
</dbReference>
<dbReference type="EMBL" id="WOCE01000020">
    <property type="protein sequence ID" value="KAE9591668.1"/>
    <property type="molecule type" value="Genomic_DNA"/>
</dbReference>
<dbReference type="PRINTS" id="PR00367">
    <property type="entry name" value="ETHRSPELEMNT"/>
</dbReference>
<dbReference type="PANTHER" id="PTHR31190:SF142">
    <property type="entry name" value="ETHYLENE-RESPONSIVE TRANSCRIPTION FACTOR RAP2-3"/>
    <property type="match status" value="1"/>
</dbReference>
<evidence type="ECO:0000256" key="1">
    <source>
        <dbReference type="ARBA" id="ARBA00004123"/>
    </source>
</evidence>
<evidence type="ECO:0000256" key="3">
    <source>
        <dbReference type="ARBA" id="ARBA00023125"/>
    </source>
</evidence>
<dbReference type="SUPFAM" id="SSF54171">
    <property type="entry name" value="DNA-binding domain"/>
    <property type="match status" value="1"/>
</dbReference>
<dbReference type="InterPro" id="IPR044808">
    <property type="entry name" value="ERF_plant"/>
</dbReference>
<dbReference type="InterPro" id="IPR036955">
    <property type="entry name" value="AP2/ERF_dom_sf"/>
</dbReference>
<dbReference type="FunFam" id="3.30.730.10:FF:000001">
    <property type="entry name" value="Ethylene-responsive transcription factor 2"/>
    <property type="match status" value="1"/>
</dbReference>
<evidence type="ECO:0000256" key="4">
    <source>
        <dbReference type="ARBA" id="ARBA00023163"/>
    </source>
</evidence>
<dbReference type="AlphaFoldDB" id="A0A6A4NY66"/>
<dbReference type="PROSITE" id="PS51032">
    <property type="entry name" value="AP2_ERF"/>
    <property type="match status" value="1"/>
</dbReference>
<dbReference type="InterPro" id="IPR016177">
    <property type="entry name" value="DNA-bd_dom_sf"/>
</dbReference>
<dbReference type="GO" id="GO:0005634">
    <property type="term" value="C:nucleus"/>
    <property type="evidence" value="ECO:0007669"/>
    <property type="project" value="UniProtKB-SubCell"/>
</dbReference>
<evidence type="ECO:0000256" key="6">
    <source>
        <dbReference type="ARBA" id="ARBA00024343"/>
    </source>
</evidence>
<evidence type="ECO:0000256" key="2">
    <source>
        <dbReference type="ARBA" id="ARBA00023015"/>
    </source>
</evidence>
<protein>
    <submittedName>
        <fullName evidence="8">Putative transcription factor AP2-EREBP family</fullName>
    </submittedName>
</protein>
<dbReference type="InterPro" id="IPR001471">
    <property type="entry name" value="AP2/ERF_dom"/>
</dbReference>
<keyword evidence="5" id="KW-0539">Nucleus</keyword>
<evidence type="ECO:0000313" key="8">
    <source>
        <dbReference type="EMBL" id="KAE9591668.1"/>
    </source>
</evidence>
<dbReference type="GO" id="GO:0003700">
    <property type="term" value="F:DNA-binding transcription factor activity"/>
    <property type="evidence" value="ECO:0007669"/>
    <property type="project" value="InterPro"/>
</dbReference>
<evidence type="ECO:0000259" key="7">
    <source>
        <dbReference type="PROSITE" id="PS51032"/>
    </source>
</evidence>
<keyword evidence="9" id="KW-1185">Reference proteome</keyword>
<keyword evidence="3" id="KW-0238">DNA-binding</keyword>
<keyword evidence="4" id="KW-0804">Transcription</keyword>
<dbReference type="Pfam" id="PF00847">
    <property type="entry name" value="AP2"/>
    <property type="match status" value="1"/>
</dbReference>
<dbReference type="Gene3D" id="3.30.730.10">
    <property type="entry name" value="AP2/ERF domain"/>
    <property type="match status" value="1"/>
</dbReference>
<dbReference type="OrthoDB" id="1932767at2759"/>
<evidence type="ECO:0000313" key="9">
    <source>
        <dbReference type="Proteomes" id="UP000447434"/>
    </source>
</evidence>
<organism evidence="8 9">
    <name type="scientific">Lupinus albus</name>
    <name type="common">White lupine</name>
    <name type="synonym">Lupinus termis</name>
    <dbReference type="NCBI Taxonomy" id="3870"/>
    <lineage>
        <taxon>Eukaryota</taxon>
        <taxon>Viridiplantae</taxon>
        <taxon>Streptophyta</taxon>
        <taxon>Embryophyta</taxon>
        <taxon>Tracheophyta</taxon>
        <taxon>Spermatophyta</taxon>
        <taxon>Magnoliopsida</taxon>
        <taxon>eudicotyledons</taxon>
        <taxon>Gunneridae</taxon>
        <taxon>Pentapetalae</taxon>
        <taxon>rosids</taxon>
        <taxon>fabids</taxon>
        <taxon>Fabales</taxon>
        <taxon>Fabaceae</taxon>
        <taxon>Papilionoideae</taxon>
        <taxon>50 kb inversion clade</taxon>
        <taxon>genistoids sensu lato</taxon>
        <taxon>core genistoids</taxon>
        <taxon>Genisteae</taxon>
        <taxon>Lupinus</taxon>
    </lineage>
</organism>
<comment type="caution">
    <text evidence="8">The sequence shown here is derived from an EMBL/GenBank/DDBJ whole genome shotgun (WGS) entry which is preliminary data.</text>
</comment>
<comment type="subcellular location">
    <subcellularLocation>
        <location evidence="1">Nucleus</location>
    </subcellularLocation>
</comment>
<gene>
    <name evidence="8" type="ORF">Lalb_Chr20g0121171</name>
</gene>
<accession>A0A6A4NY66</accession>
<dbReference type="GO" id="GO:0003677">
    <property type="term" value="F:DNA binding"/>
    <property type="evidence" value="ECO:0007669"/>
    <property type="project" value="UniProtKB-KW"/>
</dbReference>
<sequence>MCGGSIISDFIGLSLILTLTSLALMPPTLLLSTFIKNTTKVFVVNNEKTKKKSLKVVAIKKDEEEEGGKGKGKGRKNMYRGIRQRPWGKWASEIRDPQKGVRVWLGTFNTAEEAAAAYDQAALRFRGDKAKLNFPTPLPAKKCCINPDADFITQPEDFDLKQRISDLEWFLELENEQPLQQLNTADSDNNNNMDLWKLDDIVMPNCHY</sequence>
<proteinExistence type="inferred from homology"/>
<evidence type="ECO:0000256" key="5">
    <source>
        <dbReference type="ARBA" id="ARBA00023242"/>
    </source>
</evidence>
<dbReference type="GO" id="GO:0009873">
    <property type="term" value="P:ethylene-activated signaling pathway"/>
    <property type="evidence" value="ECO:0007669"/>
    <property type="project" value="InterPro"/>
</dbReference>
<dbReference type="PANTHER" id="PTHR31190">
    <property type="entry name" value="DNA-BINDING DOMAIN"/>
    <property type="match status" value="1"/>
</dbReference>
<dbReference type="CDD" id="cd00018">
    <property type="entry name" value="AP2"/>
    <property type="match status" value="1"/>
</dbReference>
<dbReference type="SMART" id="SM00380">
    <property type="entry name" value="AP2"/>
    <property type="match status" value="1"/>
</dbReference>
<name>A0A6A4NY66_LUPAL</name>
<keyword evidence="2" id="KW-0805">Transcription regulation</keyword>
<reference evidence="9" key="1">
    <citation type="journal article" date="2020" name="Nat. Commun.">
        <title>Genome sequence of the cluster root forming white lupin.</title>
        <authorList>
            <person name="Hufnagel B."/>
            <person name="Marques A."/>
            <person name="Soriano A."/>
            <person name="Marques L."/>
            <person name="Divol F."/>
            <person name="Doumas P."/>
            <person name="Sallet E."/>
            <person name="Mancinotti D."/>
            <person name="Carrere S."/>
            <person name="Marande W."/>
            <person name="Arribat S."/>
            <person name="Keller J."/>
            <person name="Huneau C."/>
            <person name="Blein T."/>
            <person name="Aime D."/>
            <person name="Laguerre M."/>
            <person name="Taylor J."/>
            <person name="Schubert V."/>
            <person name="Nelson M."/>
            <person name="Geu-Flores F."/>
            <person name="Crespi M."/>
            <person name="Gallardo-Guerrero K."/>
            <person name="Delaux P.-M."/>
            <person name="Salse J."/>
            <person name="Berges H."/>
            <person name="Guyot R."/>
            <person name="Gouzy J."/>
            <person name="Peret B."/>
        </authorList>
    </citation>
    <scope>NUCLEOTIDE SEQUENCE [LARGE SCALE GENOMIC DNA]</scope>
    <source>
        <strain evidence="9">cv. Amiga</strain>
    </source>
</reference>